<organism evidence="6 7">
    <name type="scientific">Dendryphion nanum</name>
    <dbReference type="NCBI Taxonomy" id="256645"/>
    <lineage>
        <taxon>Eukaryota</taxon>
        <taxon>Fungi</taxon>
        <taxon>Dikarya</taxon>
        <taxon>Ascomycota</taxon>
        <taxon>Pezizomycotina</taxon>
        <taxon>Dothideomycetes</taxon>
        <taxon>Pleosporomycetidae</taxon>
        <taxon>Pleosporales</taxon>
        <taxon>Torulaceae</taxon>
        <taxon>Dendryphion</taxon>
    </lineage>
</organism>
<feature type="transmembrane region" description="Helical" evidence="4">
    <location>
        <begin position="7"/>
        <end position="26"/>
    </location>
</feature>
<dbReference type="InterPro" id="IPR011032">
    <property type="entry name" value="GroES-like_sf"/>
</dbReference>
<evidence type="ECO:0000259" key="5">
    <source>
        <dbReference type="SMART" id="SM00829"/>
    </source>
</evidence>
<gene>
    <name evidence="6" type="ORF">B0J11DRAFT_529812</name>
</gene>
<evidence type="ECO:0000256" key="2">
    <source>
        <dbReference type="ARBA" id="ARBA00011245"/>
    </source>
</evidence>
<evidence type="ECO:0000256" key="3">
    <source>
        <dbReference type="ARBA" id="ARBA00023002"/>
    </source>
</evidence>
<dbReference type="Proteomes" id="UP000700596">
    <property type="component" value="Unassembled WGS sequence"/>
</dbReference>
<name>A0A9P9DRI3_9PLEO</name>
<keyword evidence="3" id="KW-0560">Oxidoreductase</keyword>
<comment type="similarity">
    <text evidence="1">Belongs to the zinc-containing alcohol dehydrogenase family.</text>
</comment>
<dbReference type="Pfam" id="PF00107">
    <property type="entry name" value="ADH_zinc_N"/>
    <property type="match status" value="1"/>
</dbReference>
<dbReference type="InterPro" id="IPR013154">
    <property type="entry name" value="ADH-like_N"/>
</dbReference>
<evidence type="ECO:0000313" key="7">
    <source>
        <dbReference type="Proteomes" id="UP000700596"/>
    </source>
</evidence>
<dbReference type="SUPFAM" id="SSF50129">
    <property type="entry name" value="GroES-like"/>
    <property type="match status" value="1"/>
</dbReference>
<dbReference type="PANTHER" id="PTHR45348:SF2">
    <property type="entry name" value="ZINC-TYPE ALCOHOL DEHYDROGENASE-LIKE PROTEIN C2E1P3.01"/>
    <property type="match status" value="1"/>
</dbReference>
<dbReference type="EMBL" id="JAGMWT010000008">
    <property type="protein sequence ID" value="KAH7123757.1"/>
    <property type="molecule type" value="Genomic_DNA"/>
</dbReference>
<protein>
    <submittedName>
        <fullName evidence="6">Alcohol dehydrogenase</fullName>
    </submittedName>
</protein>
<evidence type="ECO:0000256" key="1">
    <source>
        <dbReference type="ARBA" id="ARBA00008072"/>
    </source>
</evidence>
<comment type="caution">
    <text evidence="6">The sequence shown here is derived from an EMBL/GenBank/DDBJ whole genome shotgun (WGS) entry which is preliminary data.</text>
</comment>
<evidence type="ECO:0000313" key="6">
    <source>
        <dbReference type="EMBL" id="KAH7123757.1"/>
    </source>
</evidence>
<comment type="subunit">
    <text evidence="2">Monomer.</text>
</comment>
<keyword evidence="4" id="KW-0472">Membrane</keyword>
<dbReference type="InterPro" id="IPR013149">
    <property type="entry name" value="ADH-like_C"/>
</dbReference>
<evidence type="ECO:0000256" key="4">
    <source>
        <dbReference type="SAM" id="Phobius"/>
    </source>
</evidence>
<dbReference type="SUPFAM" id="SSF51735">
    <property type="entry name" value="NAD(P)-binding Rossmann-fold domains"/>
    <property type="match status" value="1"/>
</dbReference>
<accession>A0A9P9DRI3</accession>
<dbReference type="InterPro" id="IPR047122">
    <property type="entry name" value="Trans-enoyl_RdTase-like"/>
</dbReference>
<sequence>MLQSISFIRYSIIIFLATLAISYFLARPIEMPTQTALIVSEIGGRVNSTSEWPIPEPGPKQVQIRVTVAGLNPHDQKARDNGLFIKDHLPAILGHDIAGFVTAIGPDVTKFKIGDKIFSQSQLVGHRQKALQQYAVVDEDFSSKIPTGLSEHDAATLPTNALAALISLFDPSGLNIPAPWTKDSASFDYAGTTLLILGGGSNCGRFGVQFAKLAGIGRIVVVGGSEEELKGWGATHVLDRHESNERILERIQDIVGDNLIFAFDAINLPPDQHLAISALSSTKTGKVARLRFSSGTVDESKIVGEKKAGYEMRNILGLSHTKSETAKPFWERVEDYLGNKSLIPLKYDVVDGLSAEKVNEVLDRYRDGKKVLQTHFRVSE</sequence>
<proteinExistence type="inferred from homology"/>
<dbReference type="CDD" id="cd08249">
    <property type="entry name" value="enoyl_reductase_like"/>
    <property type="match status" value="1"/>
</dbReference>
<dbReference type="SMART" id="SM00829">
    <property type="entry name" value="PKS_ER"/>
    <property type="match status" value="1"/>
</dbReference>
<dbReference type="GO" id="GO:0016651">
    <property type="term" value="F:oxidoreductase activity, acting on NAD(P)H"/>
    <property type="evidence" value="ECO:0007669"/>
    <property type="project" value="InterPro"/>
</dbReference>
<keyword evidence="4" id="KW-0812">Transmembrane</keyword>
<dbReference type="Gene3D" id="3.90.180.10">
    <property type="entry name" value="Medium-chain alcohol dehydrogenases, catalytic domain"/>
    <property type="match status" value="1"/>
</dbReference>
<dbReference type="PANTHER" id="PTHR45348">
    <property type="entry name" value="HYPOTHETICAL OXIDOREDUCTASE (EUROFUNG)"/>
    <property type="match status" value="1"/>
</dbReference>
<dbReference type="AlphaFoldDB" id="A0A9P9DRI3"/>
<reference evidence="6" key="1">
    <citation type="journal article" date="2021" name="Nat. Commun.">
        <title>Genetic determinants of endophytism in the Arabidopsis root mycobiome.</title>
        <authorList>
            <person name="Mesny F."/>
            <person name="Miyauchi S."/>
            <person name="Thiergart T."/>
            <person name="Pickel B."/>
            <person name="Atanasova L."/>
            <person name="Karlsson M."/>
            <person name="Huettel B."/>
            <person name="Barry K.W."/>
            <person name="Haridas S."/>
            <person name="Chen C."/>
            <person name="Bauer D."/>
            <person name="Andreopoulos W."/>
            <person name="Pangilinan J."/>
            <person name="LaButti K."/>
            <person name="Riley R."/>
            <person name="Lipzen A."/>
            <person name="Clum A."/>
            <person name="Drula E."/>
            <person name="Henrissat B."/>
            <person name="Kohler A."/>
            <person name="Grigoriev I.V."/>
            <person name="Martin F.M."/>
            <person name="Hacquard S."/>
        </authorList>
    </citation>
    <scope>NUCLEOTIDE SEQUENCE</scope>
    <source>
        <strain evidence="6">MPI-CAGE-CH-0243</strain>
    </source>
</reference>
<dbReference type="InterPro" id="IPR036291">
    <property type="entry name" value="NAD(P)-bd_dom_sf"/>
</dbReference>
<dbReference type="Gene3D" id="3.40.50.720">
    <property type="entry name" value="NAD(P)-binding Rossmann-like Domain"/>
    <property type="match status" value="1"/>
</dbReference>
<dbReference type="InterPro" id="IPR020843">
    <property type="entry name" value="ER"/>
</dbReference>
<dbReference type="Pfam" id="PF08240">
    <property type="entry name" value="ADH_N"/>
    <property type="match status" value="1"/>
</dbReference>
<feature type="domain" description="Enoyl reductase (ER)" evidence="5">
    <location>
        <begin position="45"/>
        <end position="372"/>
    </location>
</feature>
<dbReference type="OrthoDB" id="9992527at2759"/>
<keyword evidence="7" id="KW-1185">Reference proteome</keyword>
<keyword evidence="4" id="KW-1133">Transmembrane helix</keyword>